<accession>A0A813PQ68</accession>
<evidence type="ECO:0000313" key="4">
    <source>
        <dbReference type="EMBL" id="CAF3519736.1"/>
    </source>
</evidence>
<dbReference type="Proteomes" id="UP000682733">
    <property type="component" value="Unassembled WGS sequence"/>
</dbReference>
<name>A0A813PQ68_9BILA</name>
<evidence type="ECO:0000313" key="3">
    <source>
        <dbReference type="EMBL" id="CAF0754466.1"/>
    </source>
</evidence>
<dbReference type="Proteomes" id="UP000663829">
    <property type="component" value="Unassembled WGS sequence"/>
</dbReference>
<evidence type="ECO:0000313" key="6">
    <source>
        <dbReference type="Proteomes" id="UP000663829"/>
    </source>
</evidence>
<dbReference type="Pfam" id="PF11822">
    <property type="entry name" value="BTB_SANBR"/>
    <property type="match status" value="1"/>
</dbReference>
<dbReference type="Proteomes" id="UP000677228">
    <property type="component" value="Unassembled WGS sequence"/>
</dbReference>
<dbReference type="PANTHER" id="PTHR20946:SF0">
    <property type="entry name" value="SANT AND BTB DOMAIN REGULATOR OF CLASS SWITCH RECOMBINATION"/>
    <property type="match status" value="1"/>
</dbReference>
<gene>
    <name evidence="3" type="ORF">GPM918_LOCUS1032</name>
    <name evidence="2" type="ORF">OVA965_LOCUS1505</name>
    <name evidence="5" type="ORF">SRO942_LOCUS1032</name>
    <name evidence="4" type="ORF">TMI583_LOCUS1506</name>
</gene>
<dbReference type="OrthoDB" id="550012at2759"/>
<dbReference type="EMBL" id="CAJNOK010000280">
    <property type="protein sequence ID" value="CAF0742135.1"/>
    <property type="molecule type" value="Genomic_DNA"/>
</dbReference>
<organism evidence="3 6">
    <name type="scientific">Didymodactylos carnosus</name>
    <dbReference type="NCBI Taxonomy" id="1234261"/>
    <lineage>
        <taxon>Eukaryota</taxon>
        <taxon>Metazoa</taxon>
        <taxon>Spiralia</taxon>
        <taxon>Gnathifera</taxon>
        <taxon>Rotifera</taxon>
        <taxon>Eurotatoria</taxon>
        <taxon>Bdelloidea</taxon>
        <taxon>Philodinida</taxon>
        <taxon>Philodinidae</taxon>
        <taxon>Didymodactylos</taxon>
    </lineage>
</organism>
<dbReference type="InterPro" id="IPR021777">
    <property type="entry name" value="SANBR_BTB"/>
</dbReference>
<evidence type="ECO:0000259" key="1">
    <source>
        <dbReference type="Pfam" id="PF11822"/>
    </source>
</evidence>
<dbReference type="AlphaFoldDB" id="A0A813PQ68"/>
<dbReference type="EMBL" id="CAJOBA010000280">
    <property type="protein sequence ID" value="CAF3519736.1"/>
    <property type="molecule type" value="Genomic_DNA"/>
</dbReference>
<sequence>MDSSLTDLLLTSYLSEQLRTKSSYIYGWTPPSHNFSTLVDSSTHNPLLSLEKIYNHLQQNIYSSTATTNTVPSASVSTVGGDDNSSVISTIVGEDKIETDSQISITVCDEAKTVKRQFTCNRTLLIREMRYFSDYLKDEPEQLEEVDISVHCDLDIFQWLMNYVKRNSHNQLEPQLEPRIAISILISSDFLKMEKLVEKSLDYIHTHISEIIQTNCNMASIPEHLVKSLVQLFSSPYEIESIKDRKDKIRSKLFEYSLEHMLTSTLTKLIRCATCQNIMTIEDMMLLPCLEEKMFIKQNGKLFYQHKIDSKFDINQWIKDIYQRSELSWRDTYWMVW</sequence>
<feature type="domain" description="SANT and BTB" evidence="1">
    <location>
        <begin position="104"/>
        <end position="201"/>
    </location>
</feature>
<dbReference type="PANTHER" id="PTHR20946">
    <property type="entry name" value="SANT AND BTB DOMAIN REGULATOR OF CLASS SWITCH RECOMBINATION"/>
    <property type="match status" value="1"/>
</dbReference>
<dbReference type="Proteomes" id="UP000681722">
    <property type="component" value="Unassembled WGS sequence"/>
</dbReference>
<dbReference type="EMBL" id="CAJOBC010000089">
    <property type="protein sequence ID" value="CAF3534633.1"/>
    <property type="molecule type" value="Genomic_DNA"/>
</dbReference>
<comment type="caution">
    <text evidence="3">The sequence shown here is derived from an EMBL/GenBank/DDBJ whole genome shotgun (WGS) entry which is preliminary data.</text>
</comment>
<reference evidence="3" key="1">
    <citation type="submission" date="2021-02" db="EMBL/GenBank/DDBJ databases">
        <authorList>
            <person name="Nowell W R."/>
        </authorList>
    </citation>
    <scope>NUCLEOTIDE SEQUENCE</scope>
</reference>
<dbReference type="InterPro" id="IPR011333">
    <property type="entry name" value="SKP1/BTB/POZ_sf"/>
</dbReference>
<protein>
    <recommendedName>
        <fullName evidence="1">SANT and BTB domain-containing protein</fullName>
    </recommendedName>
</protein>
<dbReference type="Gene3D" id="3.30.710.10">
    <property type="entry name" value="Potassium Channel Kv1.1, Chain A"/>
    <property type="match status" value="1"/>
</dbReference>
<dbReference type="InterPro" id="IPR045902">
    <property type="entry name" value="SANBR-like"/>
</dbReference>
<evidence type="ECO:0000313" key="2">
    <source>
        <dbReference type="EMBL" id="CAF0742135.1"/>
    </source>
</evidence>
<keyword evidence="6" id="KW-1185">Reference proteome</keyword>
<evidence type="ECO:0000313" key="5">
    <source>
        <dbReference type="EMBL" id="CAF3534633.1"/>
    </source>
</evidence>
<dbReference type="EMBL" id="CAJNOQ010000089">
    <property type="protein sequence ID" value="CAF0754466.1"/>
    <property type="molecule type" value="Genomic_DNA"/>
</dbReference>
<proteinExistence type="predicted"/>